<dbReference type="Proteomes" id="UP000199421">
    <property type="component" value="Unassembled WGS sequence"/>
</dbReference>
<dbReference type="RefSeq" id="WP_139202304.1">
    <property type="nucleotide sequence ID" value="NZ_FOAF01000007.1"/>
</dbReference>
<feature type="chain" id="PRO_5011508496" description="Phosphate-selective porin O and P" evidence="1">
    <location>
        <begin position="20"/>
        <end position="332"/>
    </location>
</feature>
<feature type="signal peptide" evidence="1">
    <location>
        <begin position="1"/>
        <end position="19"/>
    </location>
</feature>
<keyword evidence="3" id="KW-1185">Reference proteome</keyword>
<dbReference type="AlphaFoldDB" id="A0A1H7VCT2"/>
<organism evidence="2 3">
    <name type="scientific">Olivibacter domesticus</name>
    <name type="common">Pseudosphingobacterium domesticum</name>
    <dbReference type="NCBI Taxonomy" id="407022"/>
    <lineage>
        <taxon>Bacteria</taxon>
        <taxon>Pseudomonadati</taxon>
        <taxon>Bacteroidota</taxon>
        <taxon>Sphingobacteriia</taxon>
        <taxon>Sphingobacteriales</taxon>
        <taxon>Sphingobacteriaceae</taxon>
        <taxon>Olivibacter</taxon>
    </lineage>
</organism>
<sequence>MKRILFTLCFCFVCFFAKSQEVFEWNVNTFGFADNREYLKAGLHSQTIFGIRIAPEVGLSIDSVHRVRFGVNFLQEFGDKPFGAKANPTIYYNYEDKGFSFYLGAFPRFNLLSSYPRAVLNDTLMYYRPNIEGLFLKYQKANFHEQIWVDWTSRQTHEKREQFIVGLSGKVQTGIFYFTHYLTMLHSASSLDETFPVRDNAVGLLQIGVDLSDKTVLDSLTIGAGVLASLDRLRGVYDSRTPKGAIVDIHGAYKSFFVNNTFYKGQAHDISFGDRFYTKDTYNRLDMGWRPFKSQNLEGYFMLSLHFTPGEVSNQQMLMLRYNLGGNARLKK</sequence>
<accession>A0A1H7VCT2</accession>
<gene>
    <name evidence="2" type="ORF">SAMN05661044_04126</name>
</gene>
<evidence type="ECO:0000313" key="3">
    <source>
        <dbReference type="Proteomes" id="UP000199421"/>
    </source>
</evidence>
<keyword evidence="1" id="KW-0732">Signal</keyword>
<proteinExistence type="predicted"/>
<evidence type="ECO:0000256" key="1">
    <source>
        <dbReference type="SAM" id="SignalP"/>
    </source>
</evidence>
<reference evidence="3" key="1">
    <citation type="submission" date="2016-10" db="EMBL/GenBank/DDBJ databases">
        <authorList>
            <person name="Varghese N."/>
            <person name="Submissions S."/>
        </authorList>
    </citation>
    <scope>NUCLEOTIDE SEQUENCE [LARGE SCALE GENOMIC DNA]</scope>
    <source>
        <strain evidence="3">DSM 18733</strain>
    </source>
</reference>
<protein>
    <recommendedName>
        <fullName evidence="4">Phosphate-selective porin O and P</fullName>
    </recommendedName>
</protein>
<dbReference type="STRING" id="407022.SAMN05661044_04126"/>
<name>A0A1H7VCT2_OLID1</name>
<dbReference type="OrthoDB" id="1016806at2"/>
<evidence type="ECO:0008006" key="4">
    <source>
        <dbReference type="Google" id="ProtNLM"/>
    </source>
</evidence>
<dbReference type="EMBL" id="FOAF01000007">
    <property type="protein sequence ID" value="SEM07072.1"/>
    <property type="molecule type" value="Genomic_DNA"/>
</dbReference>
<evidence type="ECO:0000313" key="2">
    <source>
        <dbReference type="EMBL" id="SEM07072.1"/>
    </source>
</evidence>